<keyword evidence="5" id="KW-1185">Reference proteome</keyword>
<accession>A0ABR1RF54</accession>
<organism evidence="4 5">
    <name type="scientific">Apiospora marii</name>
    <dbReference type="NCBI Taxonomy" id="335849"/>
    <lineage>
        <taxon>Eukaryota</taxon>
        <taxon>Fungi</taxon>
        <taxon>Dikarya</taxon>
        <taxon>Ascomycota</taxon>
        <taxon>Pezizomycotina</taxon>
        <taxon>Sordariomycetes</taxon>
        <taxon>Xylariomycetidae</taxon>
        <taxon>Amphisphaeriales</taxon>
        <taxon>Apiosporaceae</taxon>
        <taxon>Apiospora</taxon>
    </lineage>
</organism>
<feature type="compositionally biased region" description="Basic residues" evidence="2">
    <location>
        <begin position="394"/>
        <end position="403"/>
    </location>
</feature>
<dbReference type="InterPro" id="IPR056632">
    <property type="entry name" value="DUF7730"/>
</dbReference>
<proteinExistence type="predicted"/>
<protein>
    <recommendedName>
        <fullName evidence="3">DUF7730 domain-containing protein</fullName>
    </recommendedName>
</protein>
<feature type="domain" description="DUF7730" evidence="3">
    <location>
        <begin position="15"/>
        <end position="132"/>
    </location>
</feature>
<evidence type="ECO:0000256" key="1">
    <source>
        <dbReference type="SAM" id="Coils"/>
    </source>
</evidence>
<dbReference type="InterPro" id="IPR038883">
    <property type="entry name" value="AN11006-like"/>
</dbReference>
<evidence type="ECO:0000313" key="4">
    <source>
        <dbReference type="EMBL" id="KAK8009247.1"/>
    </source>
</evidence>
<feature type="coiled-coil region" evidence="1">
    <location>
        <begin position="310"/>
        <end position="340"/>
    </location>
</feature>
<dbReference type="Pfam" id="PF24864">
    <property type="entry name" value="DUF7730"/>
    <property type="match status" value="1"/>
</dbReference>
<evidence type="ECO:0000256" key="2">
    <source>
        <dbReference type="SAM" id="MobiDB-lite"/>
    </source>
</evidence>
<feature type="region of interest" description="Disordered" evidence="2">
    <location>
        <begin position="345"/>
        <end position="403"/>
    </location>
</feature>
<feature type="compositionally biased region" description="Basic and acidic residues" evidence="2">
    <location>
        <begin position="359"/>
        <end position="377"/>
    </location>
</feature>
<comment type="caution">
    <text evidence="4">The sequence shown here is derived from an EMBL/GenBank/DDBJ whole genome shotgun (WGS) entry which is preliminary data.</text>
</comment>
<evidence type="ECO:0000313" key="5">
    <source>
        <dbReference type="Proteomes" id="UP001396898"/>
    </source>
</evidence>
<keyword evidence="1" id="KW-0175">Coiled coil</keyword>
<reference evidence="4 5" key="1">
    <citation type="submission" date="2023-01" db="EMBL/GenBank/DDBJ databases">
        <title>Analysis of 21 Apiospora genomes using comparative genomics revels a genus with tremendous synthesis potential of carbohydrate active enzymes and secondary metabolites.</title>
        <authorList>
            <person name="Sorensen T."/>
        </authorList>
    </citation>
    <scope>NUCLEOTIDE SEQUENCE [LARGE SCALE GENOMIC DNA]</scope>
    <source>
        <strain evidence="4 5">CBS 20057</strain>
    </source>
</reference>
<sequence length="403" mass="47138">MPVLVVRVRPKTFPFLQLPREIRDVIYESVLVEPPKYQRRHKATCTYSSLTPTCAEKPPFCTEEVPHREHFCHCAKRRHLAVLLANRQIYDEGSRVLWQKNVFSFCSTERFHQWIASISAEKRSLIRHIAIYLITHWLQRRHVGNQRDVILDGRLLQTLRSCANLRRLDLGPARMPDGFVMTLSRQLPYLKSLRIAGFTPLAYLLSASRRYDNNLQAAADCTTIWGLVHVDVRIDDVHAEYFSPLDLDFRANPTLWHARASAVGRQLEFLQDARWRGYRDTRSTAALQLPYEVHAIEVPLVGLPNSPATCARFRLECEEAERLRQKREAREEELRRGEALRLAREADRRQAAESHAAARLRESEKTEKQLKVEETRQRTQLNRHIRDHLATRKAERKRPRRAK</sequence>
<dbReference type="PANTHER" id="PTHR42085">
    <property type="entry name" value="F-BOX DOMAIN-CONTAINING PROTEIN"/>
    <property type="match status" value="1"/>
</dbReference>
<gene>
    <name evidence="4" type="ORF">PG991_011798</name>
</gene>
<dbReference type="EMBL" id="JAQQWI010000016">
    <property type="protein sequence ID" value="KAK8009247.1"/>
    <property type="molecule type" value="Genomic_DNA"/>
</dbReference>
<evidence type="ECO:0000259" key="3">
    <source>
        <dbReference type="Pfam" id="PF24864"/>
    </source>
</evidence>
<dbReference type="Proteomes" id="UP001396898">
    <property type="component" value="Unassembled WGS sequence"/>
</dbReference>
<name>A0ABR1RF54_9PEZI</name>
<dbReference type="PANTHER" id="PTHR42085:SF2">
    <property type="entry name" value="F-BOX DOMAIN-CONTAINING PROTEIN"/>
    <property type="match status" value="1"/>
</dbReference>